<dbReference type="InterPro" id="IPR024983">
    <property type="entry name" value="CHAT_dom"/>
</dbReference>
<comment type="caution">
    <text evidence="3">The sequence shown here is derived from an EMBL/GenBank/DDBJ whole genome shotgun (WGS) entry which is preliminary data.</text>
</comment>
<protein>
    <recommendedName>
        <fullName evidence="2">CHAT domain-containing protein</fullName>
    </recommendedName>
</protein>
<feature type="region of interest" description="Disordered" evidence="1">
    <location>
        <begin position="358"/>
        <end position="380"/>
    </location>
</feature>
<reference evidence="3 4" key="2">
    <citation type="submission" date="2019-08" db="EMBL/GenBank/DDBJ databases">
        <authorList>
            <person name="Henke P."/>
        </authorList>
    </citation>
    <scope>NUCLEOTIDE SEQUENCE [LARGE SCALE GENOMIC DNA]</scope>
    <source>
        <strain evidence="3">Phe10_nw2017</strain>
    </source>
</reference>
<dbReference type="EMBL" id="SRHE01000656">
    <property type="protein sequence ID" value="TWW08464.1"/>
    <property type="molecule type" value="Genomic_DNA"/>
</dbReference>
<proteinExistence type="predicted"/>
<name>A0A5C6M5J7_9PLAN</name>
<feature type="compositionally biased region" description="Low complexity" evidence="1">
    <location>
        <begin position="363"/>
        <end position="378"/>
    </location>
</feature>
<reference evidence="3 4" key="1">
    <citation type="submission" date="2019-08" db="EMBL/GenBank/DDBJ databases">
        <title>100 year-old enigma solved: identification of Planctomyces bekefii, the type genus and species of the phylum Planctomycetes.</title>
        <authorList>
            <person name="Svetlana D.N."/>
            <person name="Overmann J."/>
        </authorList>
    </citation>
    <scope>NUCLEOTIDE SEQUENCE [LARGE SCALE GENOMIC DNA]</scope>
    <source>
        <strain evidence="3">Phe10_nw2017</strain>
    </source>
</reference>
<dbReference type="Pfam" id="PF12770">
    <property type="entry name" value="CHAT"/>
    <property type="match status" value="1"/>
</dbReference>
<feature type="compositionally biased region" description="Low complexity" evidence="1">
    <location>
        <begin position="452"/>
        <end position="462"/>
    </location>
</feature>
<evidence type="ECO:0000256" key="1">
    <source>
        <dbReference type="SAM" id="MobiDB-lite"/>
    </source>
</evidence>
<organism evidence="3 4">
    <name type="scientific">Planctomyces bekefii</name>
    <dbReference type="NCBI Taxonomy" id="1653850"/>
    <lineage>
        <taxon>Bacteria</taxon>
        <taxon>Pseudomonadati</taxon>
        <taxon>Planctomycetota</taxon>
        <taxon>Planctomycetia</taxon>
        <taxon>Planctomycetales</taxon>
        <taxon>Planctomycetaceae</taxon>
        <taxon>Planctomyces</taxon>
    </lineage>
</organism>
<gene>
    <name evidence="3" type="ORF">E3A20_24070</name>
</gene>
<feature type="non-terminal residue" evidence="3">
    <location>
        <position position="501"/>
    </location>
</feature>
<dbReference type="AlphaFoldDB" id="A0A5C6M5J7"/>
<sequence length="501" mass="54174">VRTRNPHQTTLLLKLPHTSQTLQLPDCRSDDIKDTLYNVLQHLDRLASDVTSSGDPFASAGFSRWLKDLEKLRDLLLTPEQLELLAATPEGSHLTIVGDLHCQRIPWETLPVQSQALGLRFAVGRRLQSSAPAAAQPANSLDPDRPLTGTGCVPTADSWQLISVDLEQRIVERRLRALLHSPHRLSPLNSAPPELTVADFSRILSENSWVHFAGHAVPGPDGQPARELVLATSRSNPTDYSTYPLSQLRNLPKVPRVLFLNSCAALQLPDVSDGPEPASLTSLLLQRGVEVLIGPVVRVADSASRHLVAAFYDALATRVSVGEALRQARLAATPAPGPQAALPTACVLYGRPDFIPFPDHPDSQSAAATDPSTTTAATVKSAVGTRPTGAPFPYPCARCGTLIRTRHGVYGQQPASTTPDGHSVPAGPLCRNCARETPSDPPTDTPAAGSARTPLPLHTPPRTDAEQLFCEWLEETLLREWPCRIPDRTQPALCRFTKPNT</sequence>
<dbReference type="Proteomes" id="UP000321083">
    <property type="component" value="Unassembled WGS sequence"/>
</dbReference>
<feature type="region of interest" description="Disordered" evidence="1">
    <location>
        <begin position="412"/>
        <end position="462"/>
    </location>
</feature>
<evidence type="ECO:0000313" key="3">
    <source>
        <dbReference type="EMBL" id="TWW08464.1"/>
    </source>
</evidence>
<accession>A0A5C6M5J7</accession>
<feature type="domain" description="CHAT" evidence="2">
    <location>
        <begin position="68"/>
        <end position="339"/>
    </location>
</feature>
<evidence type="ECO:0000313" key="4">
    <source>
        <dbReference type="Proteomes" id="UP000321083"/>
    </source>
</evidence>
<evidence type="ECO:0000259" key="2">
    <source>
        <dbReference type="Pfam" id="PF12770"/>
    </source>
</evidence>
<feature type="non-terminal residue" evidence="3">
    <location>
        <position position="1"/>
    </location>
</feature>
<keyword evidence="4" id="KW-1185">Reference proteome</keyword>